<keyword evidence="1" id="KW-1133">Transmembrane helix</keyword>
<accession>X1MTW1</accession>
<protein>
    <submittedName>
        <fullName evidence="2">Uncharacterized protein</fullName>
    </submittedName>
</protein>
<evidence type="ECO:0000256" key="1">
    <source>
        <dbReference type="SAM" id="Phobius"/>
    </source>
</evidence>
<feature type="non-terminal residue" evidence="2">
    <location>
        <position position="1"/>
    </location>
</feature>
<keyword evidence="1" id="KW-0472">Membrane</keyword>
<dbReference type="AlphaFoldDB" id="X1MTW1"/>
<gene>
    <name evidence="2" type="ORF">S06H3_14292</name>
</gene>
<organism evidence="2">
    <name type="scientific">marine sediment metagenome</name>
    <dbReference type="NCBI Taxonomy" id="412755"/>
    <lineage>
        <taxon>unclassified sequences</taxon>
        <taxon>metagenomes</taxon>
        <taxon>ecological metagenomes</taxon>
    </lineage>
</organism>
<feature type="transmembrane region" description="Helical" evidence="1">
    <location>
        <begin position="84"/>
        <end position="102"/>
    </location>
</feature>
<sequence>VIVWLIFKAGRKSKQVDQYDNYAAGFAIPKDKYHYSVEYYAPFYRMAAPFLVDIFDIIYERIAKATENICDCIRKIYTGYVGNYVMYIVFFMAFLILIQLKWSVF</sequence>
<dbReference type="Gene3D" id="1.20.5.2700">
    <property type="match status" value="1"/>
</dbReference>
<keyword evidence="1" id="KW-0812">Transmembrane</keyword>
<dbReference type="EMBL" id="BARV01006987">
    <property type="protein sequence ID" value="GAI18130.1"/>
    <property type="molecule type" value="Genomic_DNA"/>
</dbReference>
<reference evidence="2" key="1">
    <citation type="journal article" date="2014" name="Front. Microbiol.">
        <title>High frequency of phylogenetically diverse reductive dehalogenase-homologous genes in deep subseafloor sedimentary metagenomes.</title>
        <authorList>
            <person name="Kawai M."/>
            <person name="Futagami T."/>
            <person name="Toyoda A."/>
            <person name="Takaki Y."/>
            <person name="Nishi S."/>
            <person name="Hori S."/>
            <person name="Arai W."/>
            <person name="Tsubouchi T."/>
            <person name="Morono Y."/>
            <person name="Uchiyama I."/>
            <person name="Ito T."/>
            <person name="Fujiyama A."/>
            <person name="Inagaki F."/>
            <person name="Takami H."/>
        </authorList>
    </citation>
    <scope>NUCLEOTIDE SEQUENCE</scope>
    <source>
        <strain evidence="2">Expedition CK06-06</strain>
    </source>
</reference>
<comment type="caution">
    <text evidence="2">The sequence shown here is derived from an EMBL/GenBank/DDBJ whole genome shotgun (WGS) entry which is preliminary data.</text>
</comment>
<name>X1MTW1_9ZZZZ</name>
<proteinExistence type="predicted"/>
<evidence type="ECO:0000313" key="2">
    <source>
        <dbReference type="EMBL" id="GAI18130.1"/>
    </source>
</evidence>